<dbReference type="RefSeq" id="WP_189489957.1">
    <property type="nucleotide sequence ID" value="NZ_BMZO01000006.1"/>
</dbReference>
<dbReference type="InterPro" id="IPR017937">
    <property type="entry name" value="Thioredoxin_CS"/>
</dbReference>
<proteinExistence type="predicted"/>
<comment type="caution">
    <text evidence="7">The sequence shown here is derived from an EMBL/GenBank/DDBJ whole genome shotgun (WGS) entry which is preliminary data.</text>
</comment>
<evidence type="ECO:0000256" key="2">
    <source>
        <dbReference type="ARBA" id="ARBA00022748"/>
    </source>
</evidence>
<dbReference type="Proteomes" id="UP000641137">
    <property type="component" value="Unassembled WGS sequence"/>
</dbReference>
<gene>
    <name evidence="7" type="ORF">GCM10010136_21030</name>
</gene>
<keyword evidence="8" id="KW-1185">Reference proteome</keyword>
<name>A0A8J3GGH0_9HYPH</name>
<dbReference type="PROSITE" id="PS00194">
    <property type="entry name" value="THIOREDOXIN_1"/>
    <property type="match status" value="1"/>
</dbReference>
<evidence type="ECO:0000256" key="5">
    <source>
        <dbReference type="SAM" id="SignalP"/>
    </source>
</evidence>
<dbReference type="GO" id="GO:0015036">
    <property type="term" value="F:disulfide oxidoreductase activity"/>
    <property type="evidence" value="ECO:0007669"/>
    <property type="project" value="UniProtKB-ARBA"/>
</dbReference>
<dbReference type="Pfam" id="PF08534">
    <property type="entry name" value="Redoxin"/>
    <property type="match status" value="1"/>
</dbReference>
<evidence type="ECO:0000259" key="6">
    <source>
        <dbReference type="PROSITE" id="PS51352"/>
    </source>
</evidence>
<feature type="chain" id="PRO_5035257881" evidence="5">
    <location>
        <begin position="27"/>
        <end position="235"/>
    </location>
</feature>
<feature type="signal peptide" evidence="5">
    <location>
        <begin position="1"/>
        <end position="26"/>
    </location>
</feature>
<protein>
    <submittedName>
        <fullName evidence="7">Sodium:dicarboxylate symporter</fullName>
    </submittedName>
</protein>
<feature type="domain" description="Thioredoxin" evidence="6">
    <location>
        <begin position="88"/>
        <end position="234"/>
    </location>
</feature>
<keyword evidence="3" id="KW-1015">Disulfide bond</keyword>
<reference evidence="7" key="1">
    <citation type="journal article" date="2014" name="Int. J. Syst. Evol. Microbiol.">
        <title>Complete genome sequence of Corynebacterium casei LMG S-19264T (=DSM 44701T), isolated from a smear-ripened cheese.</title>
        <authorList>
            <consortium name="US DOE Joint Genome Institute (JGI-PGF)"/>
            <person name="Walter F."/>
            <person name="Albersmeier A."/>
            <person name="Kalinowski J."/>
            <person name="Ruckert C."/>
        </authorList>
    </citation>
    <scope>NUCLEOTIDE SEQUENCE</scope>
    <source>
        <strain evidence="7">KCTC 42097</strain>
    </source>
</reference>
<dbReference type="InterPro" id="IPR013766">
    <property type="entry name" value="Thioredoxin_domain"/>
</dbReference>
<reference evidence="7" key="2">
    <citation type="submission" date="2020-09" db="EMBL/GenBank/DDBJ databases">
        <authorList>
            <person name="Sun Q."/>
            <person name="Kim S."/>
        </authorList>
    </citation>
    <scope>NUCLEOTIDE SEQUENCE</scope>
    <source>
        <strain evidence="7">KCTC 42097</strain>
    </source>
</reference>
<keyword evidence="2" id="KW-0201">Cytochrome c-type biogenesis</keyword>
<evidence type="ECO:0000313" key="7">
    <source>
        <dbReference type="EMBL" id="GHC72957.1"/>
    </source>
</evidence>
<dbReference type="GO" id="GO:0030313">
    <property type="term" value="C:cell envelope"/>
    <property type="evidence" value="ECO:0007669"/>
    <property type="project" value="UniProtKB-SubCell"/>
</dbReference>
<evidence type="ECO:0000256" key="4">
    <source>
        <dbReference type="ARBA" id="ARBA00023284"/>
    </source>
</evidence>
<dbReference type="EMBL" id="BMZO01000006">
    <property type="protein sequence ID" value="GHC72957.1"/>
    <property type="molecule type" value="Genomic_DNA"/>
</dbReference>
<comment type="subcellular location">
    <subcellularLocation>
        <location evidence="1">Cell envelope</location>
    </subcellularLocation>
</comment>
<dbReference type="NCBIfam" id="NF047696">
    <property type="entry name" value="ThlDiSintTplARhiz"/>
    <property type="match status" value="1"/>
</dbReference>
<keyword evidence="4" id="KW-0676">Redox-active center</keyword>
<evidence type="ECO:0000313" key="8">
    <source>
        <dbReference type="Proteomes" id="UP000641137"/>
    </source>
</evidence>
<sequence>MIFKKLTPATLAILAAVAGLSAGAVAVYVNEAPSGNQIAGTSSPSTPPPVVTVAETGSEEDKACLLRSGELAEIAKTAQGEVAAMLAADPVQAVGDLSFNSPEGDPMKIGDLRDQTLLVNLWATWCAPCRAEMPALDALQGDLGGKDFSVIAVNVDTGGDEKPKGFLREIGNKNLAYYRDNTLGIFNELKSRGLALGLPVTLLVDREGCLIGSMNGPAEWNSRDAKALIMRAMGR</sequence>
<dbReference type="SUPFAM" id="SSF52833">
    <property type="entry name" value="Thioredoxin-like"/>
    <property type="match status" value="1"/>
</dbReference>
<dbReference type="PANTHER" id="PTHR42852:SF6">
    <property type="entry name" value="THIOL:DISULFIDE INTERCHANGE PROTEIN DSBE"/>
    <property type="match status" value="1"/>
</dbReference>
<dbReference type="AlphaFoldDB" id="A0A8J3GGH0"/>
<evidence type="ECO:0000256" key="3">
    <source>
        <dbReference type="ARBA" id="ARBA00023157"/>
    </source>
</evidence>
<dbReference type="Gene3D" id="3.40.30.10">
    <property type="entry name" value="Glutaredoxin"/>
    <property type="match status" value="1"/>
</dbReference>
<dbReference type="PROSITE" id="PS51352">
    <property type="entry name" value="THIOREDOXIN_2"/>
    <property type="match status" value="1"/>
</dbReference>
<dbReference type="PANTHER" id="PTHR42852">
    <property type="entry name" value="THIOL:DISULFIDE INTERCHANGE PROTEIN DSBE"/>
    <property type="match status" value="1"/>
</dbReference>
<dbReference type="GO" id="GO:0017004">
    <property type="term" value="P:cytochrome complex assembly"/>
    <property type="evidence" value="ECO:0007669"/>
    <property type="project" value="UniProtKB-KW"/>
</dbReference>
<dbReference type="InterPro" id="IPR050553">
    <property type="entry name" value="Thioredoxin_ResA/DsbE_sf"/>
</dbReference>
<accession>A0A8J3GGH0</accession>
<organism evidence="7 8">
    <name type="scientific">Limoniibacter endophyticus</name>
    <dbReference type="NCBI Taxonomy" id="1565040"/>
    <lineage>
        <taxon>Bacteria</taxon>
        <taxon>Pseudomonadati</taxon>
        <taxon>Pseudomonadota</taxon>
        <taxon>Alphaproteobacteria</taxon>
        <taxon>Hyphomicrobiales</taxon>
        <taxon>Bartonellaceae</taxon>
        <taxon>Limoniibacter</taxon>
    </lineage>
</organism>
<dbReference type="InterPro" id="IPR013740">
    <property type="entry name" value="Redoxin"/>
</dbReference>
<dbReference type="CDD" id="cd02966">
    <property type="entry name" value="TlpA_like_family"/>
    <property type="match status" value="1"/>
</dbReference>
<evidence type="ECO:0000256" key="1">
    <source>
        <dbReference type="ARBA" id="ARBA00004196"/>
    </source>
</evidence>
<dbReference type="InterPro" id="IPR036249">
    <property type="entry name" value="Thioredoxin-like_sf"/>
</dbReference>
<keyword evidence="5" id="KW-0732">Signal</keyword>